<evidence type="ECO:0000313" key="4">
    <source>
        <dbReference type="Proteomes" id="UP000233742"/>
    </source>
</evidence>
<dbReference type="EMBL" id="CP025408">
    <property type="protein sequence ID" value="AUH33726.1"/>
    <property type="molecule type" value="Genomic_DNA"/>
</dbReference>
<reference evidence="3 4" key="1">
    <citation type="submission" date="2017-12" db="EMBL/GenBank/DDBJ databases">
        <authorList>
            <person name="Hurst M.R.H."/>
        </authorList>
    </citation>
    <scope>NUCLEOTIDE SEQUENCE [LARGE SCALE GENOMIC DNA]</scope>
    <source>
        <strain evidence="3 4">BM15</strain>
    </source>
</reference>
<evidence type="ECO:0000256" key="1">
    <source>
        <dbReference type="SAM" id="Phobius"/>
    </source>
</evidence>
<accession>A0A2K9ESD0</accession>
<evidence type="ECO:0000313" key="3">
    <source>
        <dbReference type="EMBL" id="AUH33726.1"/>
    </source>
</evidence>
<gene>
    <name evidence="3" type="ORF">CUV01_10290</name>
</gene>
<feature type="domain" description="Ancillary SecYEG translocon subunit/Cell division coordinator CpoB TPR" evidence="2">
    <location>
        <begin position="30"/>
        <end position="178"/>
    </location>
</feature>
<keyword evidence="4" id="KW-1185">Reference proteome</keyword>
<protein>
    <recommendedName>
        <fullName evidence="2">Ancillary SecYEG translocon subunit/Cell division coordinator CpoB TPR domain-containing protein</fullName>
    </recommendedName>
</protein>
<keyword evidence="1" id="KW-0812">Transmembrane</keyword>
<dbReference type="RefSeq" id="WP_101460393.1">
    <property type="nucleotide sequence ID" value="NZ_CP025408.1"/>
</dbReference>
<organism evidence="3 4">
    <name type="scientific">Paracoccus tegillarcae</name>
    <dbReference type="NCBI Taxonomy" id="1529068"/>
    <lineage>
        <taxon>Bacteria</taxon>
        <taxon>Pseudomonadati</taxon>
        <taxon>Pseudomonadota</taxon>
        <taxon>Alphaproteobacteria</taxon>
        <taxon>Rhodobacterales</taxon>
        <taxon>Paracoccaceae</taxon>
        <taxon>Paracoccus</taxon>
    </lineage>
</organism>
<keyword evidence="1" id="KW-0472">Membrane</keyword>
<dbReference type="Proteomes" id="UP000233742">
    <property type="component" value="Chromosome"/>
</dbReference>
<keyword evidence="1" id="KW-1133">Transmembrane helix</keyword>
<name>A0A2K9ESD0_9RHOB</name>
<dbReference type="KEGG" id="paro:CUV01_10290"/>
<sequence>MANENDSFIDEVTEDLRRDRLFGLFRRYGWIAIALILAIVIGAAWREYSIAQANSAAQEFGDSIVAAEAAGDPAAALGQIEGSTASQDALASLLQANALAAADQGDQAGEQLDVAAAALGDDDTVLRDLARLKQVMVLGPDMDPMQRDQILTPLAQPGAPFELLALEQQAVALVGAGRNEDAVALIRQIQQKDGLSEGLRRRLSEMMIAMGVEPEPTDTTPATN</sequence>
<proteinExistence type="predicted"/>
<evidence type="ECO:0000259" key="2">
    <source>
        <dbReference type="Pfam" id="PF09976"/>
    </source>
</evidence>
<dbReference type="AlphaFoldDB" id="A0A2K9ESD0"/>
<dbReference type="OrthoDB" id="7173339at2"/>
<dbReference type="InterPro" id="IPR018704">
    <property type="entry name" value="SecYEG/CpoB_TPR"/>
</dbReference>
<dbReference type="Pfam" id="PF09976">
    <property type="entry name" value="TPR_21"/>
    <property type="match status" value="1"/>
</dbReference>
<feature type="transmembrane region" description="Helical" evidence="1">
    <location>
        <begin position="27"/>
        <end position="45"/>
    </location>
</feature>